<keyword evidence="10" id="KW-0808">Transferase</keyword>
<name>A0A6I8T8H4_AEDAE</name>
<evidence type="ECO:0000256" key="17">
    <source>
        <dbReference type="ARBA" id="ARBA00022842"/>
    </source>
</evidence>
<dbReference type="FunFam" id="1.10.510.10:FF:000245">
    <property type="entry name" value="serine/threonine-protein kinase STK11"/>
    <property type="match status" value="1"/>
</dbReference>
<dbReference type="OrthoDB" id="68483at2759"/>
<keyword evidence="12" id="KW-0479">Metal-binding</keyword>
<dbReference type="GO" id="GO:0030010">
    <property type="term" value="P:establishment of cell polarity"/>
    <property type="evidence" value="ECO:0007669"/>
    <property type="project" value="InterPro"/>
</dbReference>
<dbReference type="EnsemblMetazoa" id="AAEL005943-RB">
    <property type="protein sequence ID" value="AAEL005943-PB"/>
    <property type="gene ID" value="AAEL005943"/>
</dbReference>
<dbReference type="EC" id="2.7.11.1" evidence="6"/>
<comment type="cofactor">
    <cofactor evidence="2">
        <name>Mg(2+)</name>
        <dbReference type="ChEBI" id="CHEBI:18420"/>
    </cofactor>
</comment>
<comment type="subcellular location">
    <subcellularLocation>
        <location evidence="4">Cytoplasm</location>
    </subcellularLocation>
    <subcellularLocation>
        <location evidence="3">Nucleus</location>
    </subcellularLocation>
</comment>
<feature type="region of interest" description="Disordered" evidence="24">
    <location>
        <begin position="1"/>
        <end position="87"/>
    </location>
</feature>
<dbReference type="GO" id="GO:0006974">
    <property type="term" value="P:DNA damage response"/>
    <property type="evidence" value="ECO:0007669"/>
    <property type="project" value="UniProtKB-KW"/>
</dbReference>
<dbReference type="GO" id="GO:0035556">
    <property type="term" value="P:intracellular signal transduction"/>
    <property type="evidence" value="ECO:0007669"/>
    <property type="project" value="TreeGrafter"/>
</dbReference>
<feature type="region of interest" description="Disordered" evidence="24">
    <location>
        <begin position="479"/>
        <end position="593"/>
    </location>
</feature>
<evidence type="ECO:0000256" key="11">
    <source>
        <dbReference type="ARBA" id="ARBA00022703"/>
    </source>
</evidence>
<dbReference type="SMART" id="SM00220">
    <property type="entry name" value="S_TKc"/>
    <property type="match status" value="1"/>
</dbReference>
<keyword evidence="16" id="KW-0067">ATP-binding</keyword>
<feature type="compositionally biased region" description="Polar residues" evidence="24">
    <location>
        <begin position="563"/>
        <end position="584"/>
    </location>
</feature>
<evidence type="ECO:0000256" key="9">
    <source>
        <dbReference type="ARBA" id="ARBA00022553"/>
    </source>
</evidence>
<evidence type="ECO:0000256" key="24">
    <source>
        <dbReference type="SAM" id="MobiDB-lite"/>
    </source>
</evidence>
<feature type="compositionally biased region" description="Basic and acidic residues" evidence="24">
    <location>
        <begin position="52"/>
        <end position="62"/>
    </location>
</feature>
<dbReference type="Gene3D" id="3.30.200.20">
    <property type="entry name" value="Phosphorylase Kinase, domain 1"/>
    <property type="match status" value="1"/>
</dbReference>
<comment type="catalytic activity">
    <reaction evidence="21">
        <text>L-threonyl-[protein] + ATP = O-phospho-L-threonyl-[protein] + ADP + H(+)</text>
        <dbReference type="Rhea" id="RHEA:46608"/>
        <dbReference type="Rhea" id="RHEA-COMP:11060"/>
        <dbReference type="Rhea" id="RHEA-COMP:11605"/>
        <dbReference type="ChEBI" id="CHEBI:15378"/>
        <dbReference type="ChEBI" id="CHEBI:30013"/>
        <dbReference type="ChEBI" id="CHEBI:30616"/>
        <dbReference type="ChEBI" id="CHEBI:61977"/>
        <dbReference type="ChEBI" id="CHEBI:456216"/>
        <dbReference type="EC" id="2.7.11.1"/>
    </reaction>
</comment>
<dbReference type="FunFam" id="3.30.200.20:FF:000235">
    <property type="entry name" value="serine/threonine-protein kinase STK11"/>
    <property type="match status" value="1"/>
</dbReference>
<evidence type="ECO:0000256" key="14">
    <source>
        <dbReference type="ARBA" id="ARBA00022763"/>
    </source>
</evidence>
<evidence type="ECO:0000256" key="23">
    <source>
        <dbReference type="ARBA" id="ARBA00068788"/>
    </source>
</evidence>
<feature type="compositionally biased region" description="Polar residues" evidence="24">
    <location>
        <begin position="514"/>
        <end position="523"/>
    </location>
</feature>
<dbReference type="GO" id="GO:0005737">
    <property type="term" value="C:cytoplasm"/>
    <property type="evidence" value="ECO:0007669"/>
    <property type="project" value="UniProtKB-SubCell"/>
</dbReference>
<dbReference type="GO" id="GO:0005524">
    <property type="term" value="F:ATP binding"/>
    <property type="evidence" value="ECO:0007669"/>
    <property type="project" value="UniProtKB-UniRule"/>
</dbReference>
<comment type="similarity">
    <text evidence="5">Belongs to the protein kinase superfamily. CAMK Ser/Thr protein kinase family. LKB1 subfamily.</text>
</comment>
<evidence type="ECO:0000256" key="20">
    <source>
        <dbReference type="ARBA" id="ARBA00023306"/>
    </source>
</evidence>
<evidence type="ECO:0000256" key="13">
    <source>
        <dbReference type="ARBA" id="ARBA00022741"/>
    </source>
</evidence>
<dbReference type="PROSITE" id="PS00107">
    <property type="entry name" value="PROTEIN_KINASE_ATP"/>
    <property type="match status" value="1"/>
</dbReference>
<dbReference type="CDD" id="cd14119">
    <property type="entry name" value="STKc_LKB1"/>
    <property type="match status" value="1"/>
</dbReference>
<protein>
    <recommendedName>
        <fullName evidence="23">Serine/threonine-protein kinase STK11</fullName>
        <ecNumber evidence="6">2.7.11.1</ecNumber>
    </recommendedName>
</protein>
<dbReference type="SUPFAM" id="SSF56112">
    <property type="entry name" value="Protein kinase-like (PK-like)"/>
    <property type="match status" value="1"/>
</dbReference>
<keyword evidence="7" id="KW-0963">Cytoplasm</keyword>
<dbReference type="GO" id="GO:0006915">
    <property type="term" value="P:apoptotic process"/>
    <property type="evidence" value="ECO:0007669"/>
    <property type="project" value="UniProtKB-KW"/>
</dbReference>
<evidence type="ECO:0000313" key="25">
    <source>
        <dbReference type="EnsemblMetazoa" id="AAEL005943-PB"/>
    </source>
</evidence>
<keyword evidence="13" id="KW-0547">Nucleotide-binding</keyword>
<evidence type="ECO:0000256" key="2">
    <source>
        <dbReference type="ARBA" id="ARBA00001946"/>
    </source>
</evidence>
<evidence type="ECO:0000256" key="18">
    <source>
        <dbReference type="ARBA" id="ARBA00023211"/>
    </source>
</evidence>
<keyword evidence="9" id="KW-0597">Phosphoprotein</keyword>
<evidence type="ECO:0000256" key="7">
    <source>
        <dbReference type="ARBA" id="ARBA00022490"/>
    </source>
</evidence>
<dbReference type="GO" id="GO:0030295">
    <property type="term" value="F:protein kinase activator activity"/>
    <property type="evidence" value="ECO:0007669"/>
    <property type="project" value="InterPro"/>
</dbReference>
<feature type="compositionally biased region" description="Basic residues" evidence="24">
    <location>
        <begin position="487"/>
        <end position="510"/>
    </location>
</feature>
<dbReference type="InParanoid" id="A0A6I8T8H4"/>
<dbReference type="FunCoup" id="A0A6I8T8H4">
    <property type="interactions" value="1989"/>
</dbReference>
<dbReference type="Proteomes" id="UP000008820">
    <property type="component" value="Chromosome 1"/>
</dbReference>
<dbReference type="Pfam" id="PF00069">
    <property type="entry name" value="Pkinase"/>
    <property type="match status" value="1"/>
</dbReference>
<comment type="cofactor">
    <cofactor evidence="1">
        <name>Mn(2+)</name>
        <dbReference type="ChEBI" id="CHEBI:29035"/>
    </cofactor>
</comment>
<keyword evidence="14" id="KW-0227">DNA damage</keyword>
<reference evidence="25 26" key="1">
    <citation type="submission" date="2017-06" db="EMBL/GenBank/DDBJ databases">
        <title>Aedes aegypti genome working group (AGWG) sequencing and assembly.</title>
        <authorList>
            <consortium name="Aedes aegypti Genome Working Group (AGWG)"/>
            <person name="Matthews B.J."/>
        </authorList>
    </citation>
    <scope>NUCLEOTIDE SEQUENCE [LARGE SCALE GENOMIC DNA]</scope>
    <source>
        <strain evidence="25 26">LVP_AGWG</strain>
    </source>
</reference>
<dbReference type="AlphaFoldDB" id="A0A6I8T8H4"/>
<keyword evidence="18" id="KW-0464">Manganese</keyword>
<dbReference type="InterPro" id="IPR039154">
    <property type="entry name" value="LKB1_c"/>
</dbReference>
<evidence type="ECO:0000256" key="10">
    <source>
        <dbReference type="ARBA" id="ARBA00022679"/>
    </source>
</evidence>
<evidence type="ECO:0000256" key="1">
    <source>
        <dbReference type="ARBA" id="ARBA00001936"/>
    </source>
</evidence>
<dbReference type="InterPro" id="IPR000719">
    <property type="entry name" value="Prot_kinase_dom"/>
</dbReference>
<evidence type="ECO:0000256" key="3">
    <source>
        <dbReference type="ARBA" id="ARBA00004123"/>
    </source>
</evidence>
<keyword evidence="15" id="KW-0418">Kinase</keyword>
<organism evidence="25 26">
    <name type="scientific">Aedes aegypti</name>
    <name type="common">Yellowfever mosquito</name>
    <name type="synonym">Culex aegypti</name>
    <dbReference type="NCBI Taxonomy" id="7159"/>
    <lineage>
        <taxon>Eukaryota</taxon>
        <taxon>Metazoa</taxon>
        <taxon>Ecdysozoa</taxon>
        <taxon>Arthropoda</taxon>
        <taxon>Hexapoda</taxon>
        <taxon>Insecta</taxon>
        <taxon>Pterygota</taxon>
        <taxon>Neoptera</taxon>
        <taxon>Endopterygota</taxon>
        <taxon>Diptera</taxon>
        <taxon>Nematocera</taxon>
        <taxon>Culicoidea</taxon>
        <taxon>Culicidae</taxon>
        <taxon>Culicinae</taxon>
        <taxon>Aedini</taxon>
        <taxon>Aedes</taxon>
        <taxon>Stegomyia</taxon>
    </lineage>
</organism>
<keyword evidence="20" id="KW-0131">Cell cycle</keyword>
<dbReference type="PANTHER" id="PTHR24346">
    <property type="entry name" value="MAP/MICROTUBULE AFFINITY-REGULATING KINASE"/>
    <property type="match status" value="1"/>
</dbReference>
<sequence>MEVESTFPTEMCPLSENMVGKQNNQQQPPKGSSSNGSVAPKAEPEEDEDFDQDRPRLKEERYAYAGEEPGSMDENPSNGKSGDSSHRSAVQWINDDDEIEMLDMSLTIDPPNIFNRVNSADIIYQARQKKCKLVGKYVMGDVLGEGSYGKVKEVLDSETLGRMAVKILTKRKLRRIPNGEQNVRSEIKLLRKLHHRNVIELLDVLYNEEKQKMYLIMEYCVGGLQEMLDSVVPEKKLPMHQAHGYFVQLLDGLEYLHGCGIVHKDIKPGNLLLTLDHTLKISDFGVAEALDIFAPNDDCTTGQGSPAFQPPEIANGHEVFSGFKVDIWSTGVTLYNITTGLYPYEGDNIYKLLENISRCDWVAPEWLESRLADLLTNILQEDPANRFSLQQIRHHEWFKFAPEATCPRVPVPPLKGDSTRRSTVLPYLEAHHYEVDRDYAGVYFTEHDINEEIARQQMQSASLDPRYLQSGGFDSLSFNSDDFQSAHSHHQYPHASHHYRHHHHNRHHSHQPGSYHNNGNSNVAALAGGTYSGEGSGDAESGQRESHRKMRSFSLSPKAGSRHVTNNSGSAATTSNAPVSATNSKRARSRKPVSCISWRKWSHCRQS</sequence>
<keyword evidence="26" id="KW-1185">Reference proteome</keyword>
<dbReference type="GO" id="GO:0042593">
    <property type="term" value="P:glucose homeostasis"/>
    <property type="evidence" value="ECO:0007669"/>
    <property type="project" value="InterPro"/>
</dbReference>
<dbReference type="InterPro" id="IPR008271">
    <property type="entry name" value="Ser/Thr_kinase_AS"/>
</dbReference>
<accession>A0A6I8T8H4</accession>
<evidence type="ECO:0000256" key="6">
    <source>
        <dbReference type="ARBA" id="ARBA00012513"/>
    </source>
</evidence>
<evidence type="ECO:0000256" key="21">
    <source>
        <dbReference type="ARBA" id="ARBA00047899"/>
    </source>
</evidence>
<evidence type="ECO:0000256" key="4">
    <source>
        <dbReference type="ARBA" id="ARBA00004496"/>
    </source>
</evidence>
<evidence type="ECO:0000256" key="19">
    <source>
        <dbReference type="ARBA" id="ARBA00023242"/>
    </source>
</evidence>
<feature type="compositionally biased region" description="Polar residues" evidence="24">
    <location>
        <begin position="20"/>
        <end position="37"/>
    </location>
</feature>
<evidence type="ECO:0000256" key="8">
    <source>
        <dbReference type="ARBA" id="ARBA00022527"/>
    </source>
</evidence>
<evidence type="ECO:0000256" key="15">
    <source>
        <dbReference type="ARBA" id="ARBA00022777"/>
    </source>
</evidence>
<dbReference type="PROSITE" id="PS50011">
    <property type="entry name" value="PROTEIN_KINASE_DOM"/>
    <property type="match status" value="1"/>
</dbReference>
<keyword evidence="8" id="KW-0723">Serine/threonine-protein kinase</keyword>
<evidence type="ECO:0000256" key="12">
    <source>
        <dbReference type="ARBA" id="ARBA00022723"/>
    </source>
</evidence>
<evidence type="ECO:0000313" key="26">
    <source>
        <dbReference type="Proteomes" id="UP000008820"/>
    </source>
</evidence>
<reference evidence="25" key="2">
    <citation type="submission" date="2020-05" db="UniProtKB">
        <authorList>
            <consortium name="EnsemblMetazoa"/>
        </authorList>
    </citation>
    <scope>IDENTIFICATION</scope>
    <source>
        <strain evidence="25">LVP_AGWG</strain>
    </source>
</reference>
<dbReference type="GO" id="GO:0001558">
    <property type="term" value="P:regulation of cell growth"/>
    <property type="evidence" value="ECO:0007669"/>
    <property type="project" value="InterPro"/>
</dbReference>
<dbReference type="InterPro" id="IPR017441">
    <property type="entry name" value="Protein_kinase_ATP_BS"/>
</dbReference>
<evidence type="ECO:0000256" key="22">
    <source>
        <dbReference type="ARBA" id="ARBA00048679"/>
    </source>
</evidence>
<evidence type="ECO:0000256" key="5">
    <source>
        <dbReference type="ARBA" id="ARBA00009985"/>
    </source>
</evidence>
<keyword evidence="17" id="KW-0460">Magnesium</keyword>
<dbReference type="PANTHER" id="PTHR24346:SF94">
    <property type="entry name" value="NON-SPECIFIC SERINE_THREONINE PROTEIN KINASE"/>
    <property type="match status" value="1"/>
</dbReference>
<gene>
    <name evidence="25" type="primary">5567293</name>
</gene>
<dbReference type="PROSITE" id="PS00108">
    <property type="entry name" value="PROTEIN_KINASE_ST"/>
    <property type="match status" value="1"/>
</dbReference>
<dbReference type="Gene3D" id="1.10.510.10">
    <property type="entry name" value="Transferase(Phosphotransferase) domain 1"/>
    <property type="match status" value="1"/>
</dbReference>
<dbReference type="InterPro" id="IPR011009">
    <property type="entry name" value="Kinase-like_dom_sf"/>
</dbReference>
<keyword evidence="11" id="KW-0053">Apoptosis</keyword>
<comment type="catalytic activity">
    <reaction evidence="22">
        <text>L-seryl-[protein] + ATP = O-phospho-L-seryl-[protein] + ADP + H(+)</text>
        <dbReference type="Rhea" id="RHEA:17989"/>
        <dbReference type="Rhea" id="RHEA-COMP:9863"/>
        <dbReference type="Rhea" id="RHEA-COMP:11604"/>
        <dbReference type="ChEBI" id="CHEBI:15378"/>
        <dbReference type="ChEBI" id="CHEBI:29999"/>
        <dbReference type="ChEBI" id="CHEBI:30616"/>
        <dbReference type="ChEBI" id="CHEBI:83421"/>
        <dbReference type="ChEBI" id="CHEBI:456216"/>
        <dbReference type="EC" id="2.7.11.1"/>
    </reaction>
</comment>
<dbReference type="GO" id="GO:0004674">
    <property type="term" value="F:protein serine/threonine kinase activity"/>
    <property type="evidence" value="ECO:0007669"/>
    <property type="project" value="UniProtKB-KW"/>
</dbReference>
<dbReference type="GO" id="GO:0046872">
    <property type="term" value="F:metal ion binding"/>
    <property type="evidence" value="ECO:0007669"/>
    <property type="project" value="UniProtKB-KW"/>
</dbReference>
<proteinExistence type="inferred from homology"/>
<dbReference type="GO" id="GO:0005634">
    <property type="term" value="C:nucleus"/>
    <property type="evidence" value="ECO:0007669"/>
    <property type="project" value="UniProtKB-SubCell"/>
</dbReference>
<keyword evidence="19" id="KW-0539">Nucleus</keyword>
<evidence type="ECO:0000256" key="16">
    <source>
        <dbReference type="ARBA" id="ARBA00022840"/>
    </source>
</evidence>